<evidence type="ECO:0000256" key="5">
    <source>
        <dbReference type="ARBA" id="ARBA00022833"/>
    </source>
</evidence>
<protein>
    <recommendedName>
        <fullName evidence="8">Beta carbonic anhydrase 1</fullName>
        <ecNumber evidence="3">4.2.1.1</ecNumber>
    </recommendedName>
</protein>
<evidence type="ECO:0000256" key="3">
    <source>
        <dbReference type="ARBA" id="ARBA00012925"/>
    </source>
</evidence>
<dbReference type="PANTHER" id="PTHR11002">
    <property type="entry name" value="CARBONIC ANHYDRASE"/>
    <property type="match status" value="1"/>
</dbReference>
<comment type="catalytic activity">
    <reaction evidence="7">
        <text>hydrogencarbonate + H(+) = CO2 + H2O</text>
        <dbReference type="Rhea" id="RHEA:10748"/>
        <dbReference type="ChEBI" id="CHEBI:15377"/>
        <dbReference type="ChEBI" id="CHEBI:15378"/>
        <dbReference type="ChEBI" id="CHEBI:16526"/>
        <dbReference type="ChEBI" id="CHEBI:17544"/>
        <dbReference type="EC" id="4.2.1.1"/>
    </reaction>
</comment>
<keyword evidence="11" id="KW-1185">Reference proteome</keyword>
<evidence type="ECO:0000256" key="8">
    <source>
        <dbReference type="ARBA" id="ARBA00072315"/>
    </source>
</evidence>
<name>A0A0B2UWQ8_TOXCA</name>
<keyword evidence="4 9" id="KW-0479">Metal-binding</keyword>
<dbReference type="EC" id="4.2.1.1" evidence="3"/>
<feature type="binding site" evidence="9">
    <location>
        <position position="113"/>
    </location>
    <ligand>
        <name>Zn(2+)</name>
        <dbReference type="ChEBI" id="CHEBI:29105"/>
    </ligand>
</feature>
<comment type="similarity">
    <text evidence="2">Belongs to the beta-class carbonic anhydrase family.</text>
</comment>
<dbReference type="SMART" id="SM00947">
    <property type="entry name" value="Pro_CA"/>
    <property type="match status" value="1"/>
</dbReference>
<dbReference type="Proteomes" id="UP000031036">
    <property type="component" value="Unassembled WGS sequence"/>
</dbReference>
<comment type="cofactor">
    <cofactor evidence="9">
        <name>Zn(2+)</name>
        <dbReference type="ChEBI" id="CHEBI:29105"/>
    </cofactor>
    <text evidence="9">Binds 1 zinc ion per subunit.</text>
</comment>
<dbReference type="GO" id="GO:0004089">
    <property type="term" value="F:carbonate dehydratase activity"/>
    <property type="evidence" value="ECO:0007669"/>
    <property type="project" value="UniProtKB-EC"/>
</dbReference>
<keyword evidence="5 9" id="KW-0862">Zinc</keyword>
<proteinExistence type="inferred from homology"/>
<dbReference type="FunFam" id="3.40.1050.10:FF:000007">
    <property type="entry name" value="Carbonic anhydrase"/>
    <property type="match status" value="1"/>
</dbReference>
<evidence type="ECO:0000313" key="11">
    <source>
        <dbReference type="Proteomes" id="UP000031036"/>
    </source>
</evidence>
<dbReference type="STRING" id="6265.A0A0B2UWQ8"/>
<dbReference type="Pfam" id="PF00484">
    <property type="entry name" value="Pro_CA"/>
    <property type="match status" value="2"/>
</dbReference>
<feature type="binding site" evidence="9">
    <location>
        <position position="110"/>
    </location>
    <ligand>
        <name>Zn(2+)</name>
        <dbReference type="ChEBI" id="CHEBI:29105"/>
    </ligand>
</feature>
<comment type="caution">
    <text evidence="10">The sequence shown here is derived from an EMBL/GenBank/DDBJ whole genome shotgun (WGS) entry which is preliminary data.</text>
</comment>
<evidence type="ECO:0000256" key="1">
    <source>
        <dbReference type="ARBA" id="ARBA00002904"/>
    </source>
</evidence>
<feature type="binding site" evidence="9">
    <location>
        <position position="43"/>
    </location>
    <ligand>
        <name>Zn(2+)</name>
        <dbReference type="ChEBI" id="CHEBI:29105"/>
    </ligand>
</feature>
<dbReference type="Gene3D" id="3.40.1050.10">
    <property type="entry name" value="Carbonic anhydrase"/>
    <property type="match status" value="2"/>
</dbReference>
<evidence type="ECO:0000256" key="4">
    <source>
        <dbReference type="ARBA" id="ARBA00022723"/>
    </source>
</evidence>
<dbReference type="SUPFAM" id="SSF53056">
    <property type="entry name" value="beta-carbonic anhydrase, cab"/>
    <property type="match status" value="2"/>
</dbReference>
<comment type="function">
    <text evidence="1">Reversible hydration of carbon dioxide.</text>
</comment>
<organism evidence="10 11">
    <name type="scientific">Toxocara canis</name>
    <name type="common">Canine roundworm</name>
    <dbReference type="NCBI Taxonomy" id="6265"/>
    <lineage>
        <taxon>Eukaryota</taxon>
        <taxon>Metazoa</taxon>
        <taxon>Ecdysozoa</taxon>
        <taxon>Nematoda</taxon>
        <taxon>Chromadorea</taxon>
        <taxon>Rhabditida</taxon>
        <taxon>Spirurina</taxon>
        <taxon>Ascaridomorpha</taxon>
        <taxon>Ascaridoidea</taxon>
        <taxon>Toxocaridae</taxon>
        <taxon>Toxocara</taxon>
    </lineage>
</organism>
<evidence type="ECO:0000313" key="10">
    <source>
        <dbReference type="EMBL" id="KHN75516.1"/>
    </source>
</evidence>
<sequence>MSGFAKILKGVVKFRHGPRGPALKKLQDIKKHGHHATAVLFACMDARMTPLSFTQTEAGDMYIVRNGGNMIPSATHFGACGDEMLVATEPAALDLTLKQGGLKHAIVCGHSNCKAMNALYQMHLHPKKFDESSPLHHWVRKHGYVSLHKLEQRLKEGASCRLVFAENDRHQSFKALIDPENELDVEDKLSQINTLQQMANITTHGFLAEILKTKQADLHAFWFQVENAEMHIFSKKQHRFVIINEKTVDELLDEISTGLGTLVRACGDEMLVATEPAALDLTLKQGGLKHAIVCGHSNCKAMNALYQMHLHPKKFDESSPLHHWVRKHGYVSLHKLEQRLKEGASCRLVFAENDRHQSFKALIDPENELDVEDKLSQINTLQQMANITTHGFLAEILKTKQADLHAFWFQVENAEMHIFSKKQHRFVIINEKTVDELLDEVEHHKA</sequence>
<evidence type="ECO:0000256" key="9">
    <source>
        <dbReference type="PIRSR" id="PIRSR601765-1"/>
    </source>
</evidence>
<dbReference type="PANTHER" id="PTHR11002:SF76">
    <property type="entry name" value="CARBONIC ANHYDRASE"/>
    <property type="match status" value="1"/>
</dbReference>
<dbReference type="OrthoDB" id="10020193at2759"/>
<evidence type="ECO:0000256" key="2">
    <source>
        <dbReference type="ARBA" id="ARBA00006217"/>
    </source>
</evidence>
<dbReference type="AlphaFoldDB" id="A0A0B2UWQ8"/>
<dbReference type="InterPro" id="IPR036874">
    <property type="entry name" value="Carbonic_anhydrase_sf"/>
</dbReference>
<keyword evidence="6" id="KW-0456">Lyase</keyword>
<accession>A0A0B2UWQ8</accession>
<dbReference type="GO" id="GO:0008270">
    <property type="term" value="F:zinc ion binding"/>
    <property type="evidence" value="ECO:0007669"/>
    <property type="project" value="InterPro"/>
</dbReference>
<reference evidence="10 11" key="1">
    <citation type="submission" date="2014-11" db="EMBL/GenBank/DDBJ databases">
        <title>Genetic blueprint of the zoonotic pathogen Toxocara canis.</title>
        <authorList>
            <person name="Zhu X.-Q."/>
            <person name="Korhonen P.K."/>
            <person name="Cai H."/>
            <person name="Young N.D."/>
            <person name="Nejsum P."/>
            <person name="von Samson-Himmelstjerna G."/>
            <person name="Boag P.R."/>
            <person name="Tan P."/>
            <person name="Li Q."/>
            <person name="Min J."/>
            <person name="Yang Y."/>
            <person name="Wang X."/>
            <person name="Fang X."/>
            <person name="Hall R.S."/>
            <person name="Hofmann A."/>
            <person name="Sternberg P.W."/>
            <person name="Jex A.R."/>
            <person name="Gasser R.B."/>
        </authorList>
    </citation>
    <scope>NUCLEOTIDE SEQUENCE [LARGE SCALE GENOMIC DNA]</scope>
    <source>
        <strain evidence="10">PN_DK_2014</strain>
    </source>
</reference>
<evidence type="ECO:0000256" key="6">
    <source>
        <dbReference type="ARBA" id="ARBA00023239"/>
    </source>
</evidence>
<dbReference type="EMBL" id="JPKZ01002684">
    <property type="protein sequence ID" value="KHN75516.1"/>
    <property type="molecule type" value="Genomic_DNA"/>
</dbReference>
<feature type="binding site" evidence="9">
    <location>
        <position position="45"/>
    </location>
    <ligand>
        <name>Zn(2+)</name>
        <dbReference type="ChEBI" id="CHEBI:29105"/>
    </ligand>
</feature>
<gene>
    <name evidence="10" type="primary">bca-1</name>
    <name evidence="10" type="ORF">Tcan_17881</name>
</gene>
<evidence type="ECO:0000256" key="7">
    <source>
        <dbReference type="ARBA" id="ARBA00048348"/>
    </source>
</evidence>
<dbReference type="InterPro" id="IPR001765">
    <property type="entry name" value="Carbonic_anhydrase"/>
</dbReference>